<evidence type="ECO:0000313" key="1">
    <source>
        <dbReference type="EMBL" id="KXV14185.1"/>
    </source>
</evidence>
<dbReference type="Proteomes" id="UP000075526">
    <property type="component" value="Unassembled WGS sequence"/>
</dbReference>
<proteinExistence type="predicted"/>
<sequence length="62" mass="6829">MAQRHVLLPAVALFPQWPGIVVLVHVAHMPAFFAVNWPCVQQLVETVFKNTPVLRVIGVSGV</sequence>
<dbReference type="EMBL" id="LHZF01000174">
    <property type="protein sequence ID" value="KXV14185.1"/>
    <property type="molecule type" value="Genomic_DNA"/>
</dbReference>
<dbReference type="AlphaFoldDB" id="A0A149RK90"/>
<name>A0A149RK90_9PROT</name>
<comment type="caution">
    <text evidence="1">The sequence shown here is derived from an EMBL/GenBank/DDBJ whole genome shotgun (WGS) entry which is preliminary data.</text>
</comment>
<evidence type="ECO:0000313" key="2">
    <source>
        <dbReference type="Proteomes" id="UP000075526"/>
    </source>
</evidence>
<protein>
    <submittedName>
        <fullName evidence="1">Uncharacterized protein</fullName>
    </submittedName>
</protein>
<gene>
    <name evidence="1" type="ORF">AD933_13060</name>
</gene>
<reference evidence="1 2" key="1">
    <citation type="submission" date="2015-06" db="EMBL/GenBank/DDBJ databases">
        <title>Improved classification and identification of acetic acid bacteria using matrix-assisted laser desorption/ionization time-of-flight mass spectrometry; Gluconobacter nephelii and Gluconobacter uchimurae are later heterotypic synonyms of Gluconobacter japonicus and Gluconobacter oxydans, respectively.</title>
        <authorList>
            <person name="Li L."/>
            <person name="Cleenwerck I."/>
            <person name="De Vuyst L."/>
            <person name="Vandamme P."/>
        </authorList>
    </citation>
    <scope>NUCLEOTIDE SEQUENCE [LARGE SCALE GENOMIC DNA]</scope>
    <source>
        <strain evidence="1 2">LMG 1552</strain>
    </source>
</reference>
<organism evidence="1 2">
    <name type="scientific">Acetobacter malorum</name>
    <dbReference type="NCBI Taxonomy" id="178901"/>
    <lineage>
        <taxon>Bacteria</taxon>
        <taxon>Pseudomonadati</taxon>
        <taxon>Pseudomonadota</taxon>
        <taxon>Alphaproteobacteria</taxon>
        <taxon>Acetobacterales</taxon>
        <taxon>Acetobacteraceae</taxon>
        <taxon>Acetobacter</taxon>
    </lineage>
</organism>
<accession>A0A149RK90</accession>